<dbReference type="OrthoDB" id="9770036at2"/>
<evidence type="ECO:0000256" key="4">
    <source>
        <dbReference type="ARBA" id="ARBA00022989"/>
    </source>
</evidence>
<evidence type="ECO:0000256" key="3">
    <source>
        <dbReference type="ARBA" id="ARBA00022692"/>
    </source>
</evidence>
<feature type="transmembrane region" description="Helical" evidence="7">
    <location>
        <begin position="21"/>
        <end position="42"/>
    </location>
</feature>
<sequence>MSIINLLKTSLYSLKAHKLRVFLTMIGIIIGISSVTTILSIANGFKIEIKKSMAETKANKIKIGFTADNKITDISLIQPFTKNDIANIKKVDGVEKVEVSKISGELVTTTVGATYFDRNSAVLVEDYENKMINVKYGRSFNKGDASKKLLVLTNEAAVSLFDSPENAIGHGVEISGYNYMVIGILEQTNKFSIMGNSSYISNYTPSDVNENKPIDGLDVYIEPGSNKDKTFEDAKRMLMQYHPNLKGSYKLQEPEGMTKAFDKIIGGLTAFLAFITGISLFVGGIGVMNIMYVSVSERKREIGIRRAIGAKPKSILLQFLFEATIVTGAGGLIGILLGYFIGKVAGKFLPFPPVLTVASFLGATLTSVLVGIIFGIIPAINASKLDPIKAIYK</sequence>
<dbReference type="Pfam" id="PF02687">
    <property type="entry name" value="FtsX"/>
    <property type="match status" value="1"/>
</dbReference>
<evidence type="ECO:0000256" key="6">
    <source>
        <dbReference type="ARBA" id="ARBA00038076"/>
    </source>
</evidence>
<dbReference type="PANTHER" id="PTHR30572">
    <property type="entry name" value="MEMBRANE COMPONENT OF TRANSPORTER-RELATED"/>
    <property type="match status" value="1"/>
</dbReference>
<dbReference type="Pfam" id="PF12704">
    <property type="entry name" value="MacB_PCD"/>
    <property type="match status" value="1"/>
</dbReference>
<feature type="transmembrane region" description="Helical" evidence="7">
    <location>
        <begin position="316"/>
        <end position="342"/>
    </location>
</feature>
<accession>A0A1M6BJE5</accession>
<feature type="domain" description="ABC3 transporter permease C-terminal" evidence="8">
    <location>
        <begin position="274"/>
        <end position="387"/>
    </location>
</feature>
<keyword evidence="4 7" id="KW-1133">Transmembrane helix</keyword>
<dbReference type="Proteomes" id="UP000184080">
    <property type="component" value="Unassembled WGS sequence"/>
</dbReference>
<feature type="transmembrane region" description="Helical" evidence="7">
    <location>
        <begin position="354"/>
        <end position="380"/>
    </location>
</feature>
<dbReference type="RefSeq" id="WP_073003894.1">
    <property type="nucleotide sequence ID" value="NZ_FQZO01000001.1"/>
</dbReference>
<evidence type="ECO:0000313" key="11">
    <source>
        <dbReference type="Proteomes" id="UP000184080"/>
    </source>
</evidence>
<evidence type="ECO:0000259" key="8">
    <source>
        <dbReference type="Pfam" id="PF02687"/>
    </source>
</evidence>
<dbReference type="InterPro" id="IPR003838">
    <property type="entry name" value="ABC3_permease_C"/>
</dbReference>
<dbReference type="InterPro" id="IPR050250">
    <property type="entry name" value="Macrolide_Exporter_MacB"/>
</dbReference>
<reference evidence="10 11" key="1">
    <citation type="submission" date="2016-11" db="EMBL/GenBank/DDBJ databases">
        <authorList>
            <person name="Jaros S."/>
            <person name="Januszkiewicz K."/>
            <person name="Wedrychowicz H."/>
        </authorList>
    </citation>
    <scope>NUCLEOTIDE SEQUENCE [LARGE SCALE GENOMIC DNA]</scope>
    <source>
        <strain evidence="10 11">DSM 21864</strain>
    </source>
</reference>
<dbReference type="GO" id="GO:0022857">
    <property type="term" value="F:transmembrane transporter activity"/>
    <property type="evidence" value="ECO:0007669"/>
    <property type="project" value="TreeGrafter"/>
</dbReference>
<evidence type="ECO:0000256" key="1">
    <source>
        <dbReference type="ARBA" id="ARBA00004651"/>
    </source>
</evidence>
<gene>
    <name evidence="10" type="ORF">SAMN05444401_0796</name>
</gene>
<evidence type="ECO:0000259" key="9">
    <source>
        <dbReference type="Pfam" id="PF12704"/>
    </source>
</evidence>
<evidence type="ECO:0000313" key="10">
    <source>
        <dbReference type="EMBL" id="SHI48816.1"/>
    </source>
</evidence>
<dbReference type="GO" id="GO:0005886">
    <property type="term" value="C:plasma membrane"/>
    <property type="evidence" value="ECO:0007669"/>
    <property type="project" value="UniProtKB-SubCell"/>
</dbReference>
<proteinExistence type="inferred from homology"/>
<keyword evidence="11" id="KW-1185">Reference proteome</keyword>
<evidence type="ECO:0000256" key="7">
    <source>
        <dbReference type="SAM" id="Phobius"/>
    </source>
</evidence>
<comment type="subcellular location">
    <subcellularLocation>
        <location evidence="1">Cell membrane</location>
        <topology evidence="1">Multi-pass membrane protein</topology>
    </subcellularLocation>
</comment>
<evidence type="ECO:0000256" key="2">
    <source>
        <dbReference type="ARBA" id="ARBA00022475"/>
    </source>
</evidence>
<dbReference type="EMBL" id="FQZO01000001">
    <property type="protein sequence ID" value="SHI48816.1"/>
    <property type="molecule type" value="Genomic_DNA"/>
</dbReference>
<dbReference type="STRING" id="1121298.SAMN05444401_0796"/>
<organism evidence="10 11">
    <name type="scientific">Clostridium amylolyticum</name>
    <dbReference type="NCBI Taxonomy" id="1121298"/>
    <lineage>
        <taxon>Bacteria</taxon>
        <taxon>Bacillati</taxon>
        <taxon>Bacillota</taxon>
        <taxon>Clostridia</taxon>
        <taxon>Eubacteriales</taxon>
        <taxon>Clostridiaceae</taxon>
        <taxon>Clostridium</taxon>
    </lineage>
</organism>
<comment type="similarity">
    <text evidence="6">Belongs to the ABC-4 integral membrane protein family.</text>
</comment>
<dbReference type="InterPro" id="IPR025857">
    <property type="entry name" value="MacB_PCD"/>
</dbReference>
<keyword evidence="5 7" id="KW-0472">Membrane</keyword>
<dbReference type="AlphaFoldDB" id="A0A1M6BJE5"/>
<evidence type="ECO:0000256" key="5">
    <source>
        <dbReference type="ARBA" id="ARBA00023136"/>
    </source>
</evidence>
<name>A0A1M6BJE5_9CLOT</name>
<keyword evidence="2" id="KW-1003">Cell membrane</keyword>
<keyword evidence="3 7" id="KW-0812">Transmembrane</keyword>
<feature type="transmembrane region" description="Helical" evidence="7">
    <location>
        <begin position="271"/>
        <end position="295"/>
    </location>
</feature>
<protein>
    <submittedName>
        <fullName evidence="10">Putative ABC transport system permease protein</fullName>
    </submittedName>
</protein>
<feature type="domain" description="MacB-like periplasmic core" evidence="9">
    <location>
        <begin position="22"/>
        <end position="233"/>
    </location>
</feature>
<dbReference type="PANTHER" id="PTHR30572:SF4">
    <property type="entry name" value="ABC TRANSPORTER PERMEASE YTRF"/>
    <property type="match status" value="1"/>
</dbReference>